<dbReference type="CDD" id="cd08963">
    <property type="entry name" value="L-asparaginase_I"/>
    <property type="match status" value="1"/>
</dbReference>
<keyword evidence="2" id="KW-0677">Repeat</keyword>
<dbReference type="GO" id="GO:0004067">
    <property type="term" value="F:asparaginase activity"/>
    <property type="evidence" value="ECO:0007669"/>
    <property type="project" value="UniProtKB-UniRule"/>
</dbReference>
<dbReference type="Gene3D" id="3.40.50.40">
    <property type="match status" value="1"/>
</dbReference>
<dbReference type="PANTHER" id="PTHR11707:SF28">
    <property type="entry name" value="60 KDA LYSOPHOSPHOLIPASE"/>
    <property type="match status" value="1"/>
</dbReference>
<evidence type="ECO:0000313" key="14">
    <source>
        <dbReference type="Proteomes" id="UP001210925"/>
    </source>
</evidence>
<dbReference type="InterPro" id="IPR020827">
    <property type="entry name" value="Asparaginase/glutaminase_AS1"/>
</dbReference>
<evidence type="ECO:0000256" key="9">
    <source>
        <dbReference type="PROSITE-ProRule" id="PRU10100"/>
    </source>
</evidence>
<dbReference type="InterPro" id="IPR040919">
    <property type="entry name" value="Asparaginase_C"/>
</dbReference>
<dbReference type="PANTHER" id="PTHR11707">
    <property type="entry name" value="L-ASPARAGINASE"/>
    <property type="match status" value="1"/>
</dbReference>
<dbReference type="InterPro" id="IPR036770">
    <property type="entry name" value="Ankyrin_rpt-contain_sf"/>
</dbReference>
<sequence length="707" mass="78803">MQSQVYINDSVNSQLDNLMVNNMVPVDMTRVLIIYTGGTIGMKNSAGGYKPEEGYITQKLAQNPRFHDLEDDKLSLFNSVNVSVNPDEQEYTHMINGINVQKRKLLALITPYSLFNKRTRYSILEYNPLLDSSNMTMSDWIKIATDIEMNYELYDAFVVLHGTDTMAYTASALSFLLENLGKTVILTGSQVPISEVRTDAIDNLLGALTIAGHFIIPEVGLFFDNKLFRGNRSSKVNAIEFNAFESPNLRPLVHVGINIDVSWENIWQPKRIARFRVQKTLNSSVASLRLFPGITEATVKAFFSPAIKGVVLETYGSGNAPTNRKDILAILKDACDRGVVIVNCSQCKKATVTSLYETGMALLNIGVVPGSDMTPECALTKLSYLLGKYEDDPAKVRSLIRKNLRGELTVVSRRQRFTYQHPSALLSSHNALIGSVMNLLGVVDPSSVQPTPLDSSFDMKRRNSTHDIESGTDGEYDTVGIERQLVPLAYCHSARQGDVKTLSLLIQEFEFMINQPNNDGITALHAAAVDNQLEAVQLLLRHGANVHLRDKFGRSPLFNAVYFQHKEIALLLRQAGAHFAQEEASEIANQLFESVSRNDLERIKLLIDCGVNPNIANEDGRTILHQAATSNKIEIINYLLSLSGQEPLAMSRSASASSIDDAKYIPQHIEVNLEPKDRWGRTPLMDAKTFYRTDVIYVLERALKIRL</sequence>
<dbReference type="AlphaFoldDB" id="A0AAD5UK55"/>
<proteinExistence type="inferred from homology"/>
<dbReference type="PIRSF" id="PIRSF500176">
    <property type="entry name" value="L_ASNase"/>
    <property type="match status" value="1"/>
</dbReference>
<evidence type="ECO:0000256" key="2">
    <source>
        <dbReference type="ARBA" id="ARBA00022737"/>
    </source>
</evidence>
<comment type="similarity">
    <text evidence="5">In the N-terminal section; belongs to the asparaginase 1 family.</text>
</comment>
<dbReference type="Pfam" id="PF00710">
    <property type="entry name" value="Asparaginase"/>
    <property type="match status" value="1"/>
</dbReference>
<evidence type="ECO:0000259" key="12">
    <source>
        <dbReference type="Pfam" id="PF17763"/>
    </source>
</evidence>
<protein>
    <recommendedName>
        <fullName evidence="1">asparaginase</fullName>
        <ecNumber evidence="1">3.5.1.1</ecNumber>
    </recommendedName>
</protein>
<accession>A0AAD5UK55</accession>
<name>A0AAD5UK55_9FUNG</name>
<comment type="caution">
    <text evidence="13">The sequence shown here is derived from an EMBL/GenBank/DDBJ whole genome shotgun (WGS) entry which is preliminary data.</text>
</comment>
<evidence type="ECO:0000256" key="1">
    <source>
        <dbReference type="ARBA" id="ARBA00012920"/>
    </source>
</evidence>
<evidence type="ECO:0000256" key="4">
    <source>
        <dbReference type="ARBA" id="ARBA00023043"/>
    </source>
</evidence>
<dbReference type="SUPFAM" id="SSF48403">
    <property type="entry name" value="Ankyrin repeat"/>
    <property type="match status" value="1"/>
</dbReference>
<dbReference type="PROSITE" id="PS50088">
    <property type="entry name" value="ANK_REPEAT"/>
    <property type="match status" value="2"/>
</dbReference>
<evidence type="ECO:0000256" key="5">
    <source>
        <dbReference type="ARBA" id="ARBA00061199"/>
    </source>
</evidence>
<reference evidence="13" key="1">
    <citation type="submission" date="2020-05" db="EMBL/GenBank/DDBJ databases">
        <title>Phylogenomic resolution of chytrid fungi.</title>
        <authorList>
            <person name="Stajich J.E."/>
            <person name="Amses K."/>
            <person name="Simmons R."/>
            <person name="Seto K."/>
            <person name="Myers J."/>
            <person name="Bonds A."/>
            <person name="Quandt C.A."/>
            <person name="Barry K."/>
            <person name="Liu P."/>
            <person name="Grigoriev I."/>
            <person name="Longcore J.E."/>
            <person name="James T.Y."/>
        </authorList>
    </citation>
    <scope>NUCLEOTIDE SEQUENCE</scope>
    <source>
        <strain evidence="13">PLAUS21</strain>
    </source>
</reference>
<dbReference type="InterPro" id="IPR037152">
    <property type="entry name" value="L-asparaginase_N_sf"/>
</dbReference>
<dbReference type="PROSITE" id="PS51732">
    <property type="entry name" value="ASN_GLN_ASE_3"/>
    <property type="match status" value="1"/>
</dbReference>
<dbReference type="PRINTS" id="PR00139">
    <property type="entry name" value="ASNGLNASE"/>
</dbReference>
<evidence type="ECO:0000256" key="8">
    <source>
        <dbReference type="PROSITE-ProRule" id="PRU10099"/>
    </source>
</evidence>
<dbReference type="FunFam" id="3.40.50.40:FF:000001">
    <property type="entry name" value="L-asparaginase 1"/>
    <property type="match status" value="1"/>
</dbReference>
<feature type="active site" evidence="9">
    <location>
        <position position="163"/>
    </location>
</feature>
<dbReference type="InterPro" id="IPR027473">
    <property type="entry name" value="L-asparaginase_C"/>
</dbReference>
<dbReference type="InterPro" id="IPR036152">
    <property type="entry name" value="Asp/glu_Ase-like_sf"/>
</dbReference>
<feature type="binding site" evidence="6">
    <location>
        <begin position="163"/>
        <end position="164"/>
    </location>
    <ligand>
        <name>substrate</name>
    </ligand>
</feature>
<dbReference type="Proteomes" id="UP001210925">
    <property type="component" value="Unassembled WGS sequence"/>
</dbReference>
<dbReference type="SMART" id="SM00870">
    <property type="entry name" value="Asparaginase"/>
    <property type="match status" value="1"/>
</dbReference>
<feature type="compositionally biased region" description="Basic and acidic residues" evidence="10">
    <location>
        <begin position="457"/>
        <end position="469"/>
    </location>
</feature>
<dbReference type="EC" id="3.5.1.1" evidence="1"/>
<feature type="domain" description="L-asparaginase N-terminal" evidence="11">
    <location>
        <begin position="30"/>
        <end position="265"/>
    </location>
</feature>
<dbReference type="InterPro" id="IPR041725">
    <property type="entry name" value="L-asparaginase_I"/>
</dbReference>
<dbReference type="EMBL" id="JADGKB010000011">
    <property type="protein sequence ID" value="KAJ3260418.1"/>
    <property type="molecule type" value="Genomic_DNA"/>
</dbReference>
<dbReference type="InterPro" id="IPR006034">
    <property type="entry name" value="Asparaginase/glutaminase-like"/>
</dbReference>
<keyword evidence="3" id="KW-0378">Hydrolase</keyword>
<feature type="repeat" description="ANK" evidence="7">
    <location>
        <begin position="619"/>
        <end position="641"/>
    </location>
</feature>
<keyword evidence="14" id="KW-1185">Reference proteome</keyword>
<feature type="repeat" description="ANK" evidence="7">
    <location>
        <begin position="519"/>
        <end position="551"/>
    </location>
</feature>
<dbReference type="Gene3D" id="3.40.50.1170">
    <property type="entry name" value="L-asparaginase, N-terminal domain"/>
    <property type="match status" value="1"/>
</dbReference>
<dbReference type="SUPFAM" id="SSF53774">
    <property type="entry name" value="Glutaminase/Asparaginase"/>
    <property type="match status" value="1"/>
</dbReference>
<dbReference type="PROSITE" id="PS00917">
    <property type="entry name" value="ASN_GLN_ASE_2"/>
    <property type="match status" value="1"/>
</dbReference>
<dbReference type="InterPro" id="IPR002110">
    <property type="entry name" value="Ankyrin_rpt"/>
</dbReference>
<dbReference type="Gene3D" id="1.25.40.20">
    <property type="entry name" value="Ankyrin repeat-containing domain"/>
    <property type="match status" value="2"/>
</dbReference>
<evidence type="ECO:0000313" key="13">
    <source>
        <dbReference type="EMBL" id="KAJ3260418.1"/>
    </source>
</evidence>
<feature type="binding site" evidence="6">
    <location>
        <position position="132"/>
    </location>
    <ligand>
        <name>substrate</name>
    </ligand>
</feature>
<organism evidence="13 14">
    <name type="scientific">Boothiomyces macroporosus</name>
    <dbReference type="NCBI Taxonomy" id="261099"/>
    <lineage>
        <taxon>Eukaryota</taxon>
        <taxon>Fungi</taxon>
        <taxon>Fungi incertae sedis</taxon>
        <taxon>Chytridiomycota</taxon>
        <taxon>Chytridiomycota incertae sedis</taxon>
        <taxon>Chytridiomycetes</taxon>
        <taxon>Rhizophydiales</taxon>
        <taxon>Terramycetaceae</taxon>
        <taxon>Boothiomyces</taxon>
    </lineage>
</organism>
<dbReference type="FunFam" id="3.40.50.1170:FF:000003">
    <property type="entry name" value="60 kDa lysophospholipase"/>
    <property type="match status" value="1"/>
</dbReference>
<dbReference type="Pfam" id="PF12796">
    <property type="entry name" value="Ank_2"/>
    <property type="match status" value="2"/>
</dbReference>
<feature type="domain" description="Asparaginase/glutaminase C-terminal" evidence="12">
    <location>
        <begin position="285"/>
        <end position="398"/>
    </location>
</feature>
<dbReference type="SFLD" id="SFLDS00057">
    <property type="entry name" value="Glutaminase/Asparaginase"/>
    <property type="match status" value="1"/>
</dbReference>
<feature type="active site" evidence="8">
    <location>
        <position position="39"/>
    </location>
</feature>
<dbReference type="InterPro" id="IPR027474">
    <property type="entry name" value="L-asparaginase_N"/>
</dbReference>
<dbReference type="InterPro" id="IPR027475">
    <property type="entry name" value="Asparaginase/glutaminase_AS2"/>
</dbReference>
<feature type="region of interest" description="Disordered" evidence="10">
    <location>
        <begin position="451"/>
        <end position="473"/>
    </location>
</feature>
<evidence type="ECO:0000256" key="3">
    <source>
        <dbReference type="ARBA" id="ARBA00022801"/>
    </source>
</evidence>
<dbReference type="InterPro" id="IPR006033">
    <property type="entry name" value="AsnA_fam"/>
</dbReference>
<evidence type="ECO:0000259" key="11">
    <source>
        <dbReference type="Pfam" id="PF00710"/>
    </source>
</evidence>
<dbReference type="NCBIfam" id="TIGR00519">
    <property type="entry name" value="asnASE_I"/>
    <property type="match status" value="1"/>
</dbReference>
<evidence type="ECO:0000256" key="6">
    <source>
        <dbReference type="PIRSR" id="PIRSR001220-2"/>
    </source>
</evidence>
<dbReference type="PIRSF" id="PIRSF001220">
    <property type="entry name" value="L-ASNase_gatD"/>
    <property type="match status" value="1"/>
</dbReference>
<dbReference type="Pfam" id="PF17763">
    <property type="entry name" value="Asparaginase_C"/>
    <property type="match status" value="1"/>
</dbReference>
<gene>
    <name evidence="13" type="ORF">HK103_000560</name>
</gene>
<dbReference type="GO" id="GO:0006528">
    <property type="term" value="P:asparagine metabolic process"/>
    <property type="evidence" value="ECO:0007669"/>
    <property type="project" value="UniProtKB-ARBA"/>
</dbReference>
<evidence type="ECO:0000256" key="10">
    <source>
        <dbReference type="SAM" id="MobiDB-lite"/>
    </source>
</evidence>
<dbReference type="SMART" id="SM00248">
    <property type="entry name" value="ANK"/>
    <property type="match status" value="4"/>
</dbReference>
<keyword evidence="4 7" id="KW-0040">ANK repeat</keyword>
<evidence type="ECO:0000256" key="7">
    <source>
        <dbReference type="PROSITE-ProRule" id="PRU00023"/>
    </source>
</evidence>
<dbReference type="PROSITE" id="PS50297">
    <property type="entry name" value="ANK_REP_REGION"/>
    <property type="match status" value="2"/>
</dbReference>
<dbReference type="PROSITE" id="PS00144">
    <property type="entry name" value="ASN_GLN_ASE_1"/>
    <property type="match status" value="1"/>
</dbReference>